<keyword evidence="2" id="KW-0805">Transcription regulation</keyword>
<dbReference type="GO" id="GO:0006352">
    <property type="term" value="P:DNA-templated transcription initiation"/>
    <property type="evidence" value="ECO:0007669"/>
    <property type="project" value="InterPro"/>
</dbReference>
<dbReference type="GO" id="GO:0016987">
    <property type="term" value="F:sigma factor activity"/>
    <property type="evidence" value="ECO:0007669"/>
    <property type="project" value="UniProtKB-KW"/>
</dbReference>
<comment type="similarity">
    <text evidence="1">Belongs to the sigma-70 factor family. ECF subfamily.</text>
</comment>
<dbReference type="PANTHER" id="PTHR43133">
    <property type="entry name" value="RNA POLYMERASE ECF-TYPE SIGMA FACTO"/>
    <property type="match status" value="1"/>
</dbReference>
<dbReference type="AlphaFoldDB" id="A0A1S9N0K2"/>
<reference evidence="7 8" key="1">
    <citation type="submission" date="2017-02" db="EMBL/GenBank/DDBJ databases">
        <title>Genome sequence of Clostridium beijerinckii Br21.</title>
        <authorList>
            <person name="Fonseca B.C."/>
            <person name="Guazzaroni M.E."/>
            <person name="Riano-Pachon D.M."/>
            <person name="Reginatto V."/>
        </authorList>
    </citation>
    <scope>NUCLEOTIDE SEQUENCE [LARGE SCALE GENOMIC DNA]</scope>
    <source>
        <strain evidence="7 8">Br21</strain>
    </source>
</reference>
<accession>A0A1S9N0K2</accession>
<evidence type="ECO:0000256" key="1">
    <source>
        <dbReference type="ARBA" id="ARBA00010641"/>
    </source>
</evidence>
<evidence type="ECO:0000313" key="8">
    <source>
        <dbReference type="Proteomes" id="UP000190959"/>
    </source>
</evidence>
<feature type="domain" description="RNA polymerase sigma-70 region 2" evidence="5">
    <location>
        <begin position="22"/>
        <end position="88"/>
    </location>
</feature>
<dbReference type="Gene3D" id="1.10.1740.10">
    <property type="match status" value="1"/>
</dbReference>
<evidence type="ECO:0000256" key="2">
    <source>
        <dbReference type="ARBA" id="ARBA00023015"/>
    </source>
</evidence>
<dbReference type="InterPro" id="IPR013324">
    <property type="entry name" value="RNA_pol_sigma_r3/r4-like"/>
</dbReference>
<dbReference type="GO" id="GO:0003677">
    <property type="term" value="F:DNA binding"/>
    <property type="evidence" value="ECO:0007669"/>
    <property type="project" value="InterPro"/>
</dbReference>
<protein>
    <submittedName>
        <fullName evidence="7">RNA polymerase subunit sigma</fullName>
    </submittedName>
</protein>
<dbReference type="InterPro" id="IPR014284">
    <property type="entry name" value="RNA_pol_sigma-70_dom"/>
</dbReference>
<evidence type="ECO:0000256" key="3">
    <source>
        <dbReference type="ARBA" id="ARBA00023082"/>
    </source>
</evidence>
<comment type="caution">
    <text evidence="7">The sequence shown here is derived from an EMBL/GenBank/DDBJ whole genome shotgun (WGS) entry which is preliminary data.</text>
</comment>
<organism evidence="7 8">
    <name type="scientific">Clostridium beijerinckii</name>
    <name type="common">Clostridium MP</name>
    <dbReference type="NCBI Taxonomy" id="1520"/>
    <lineage>
        <taxon>Bacteria</taxon>
        <taxon>Bacillati</taxon>
        <taxon>Bacillota</taxon>
        <taxon>Clostridia</taxon>
        <taxon>Eubacteriales</taxon>
        <taxon>Clostridiaceae</taxon>
        <taxon>Clostridium</taxon>
    </lineage>
</organism>
<dbReference type="Pfam" id="PF08281">
    <property type="entry name" value="Sigma70_r4_2"/>
    <property type="match status" value="1"/>
</dbReference>
<evidence type="ECO:0000259" key="5">
    <source>
        <dbReference type="Pfam" id="PF04542"/>
    </source>
</evidence>
<dbReference type="EMBL" id="MWMH01000010">
    <property type="protein sequence ID" value="OOP71074.1"/>
    <property type="molecule type" value="Genomic_DNA"/>
</dbReference>
<evidence type="ECO:0000313" key="7">
    <source>
        <dbReference type="EMBL" id="OOP71074.1"/>
    </source>
</evidence>
<dbReference type="InterPro" id="IPR039425">
    <property type="entry name" value="RNA_pol_sigma-70-like"/>
</dbReference>
<feature type="domain" description="RNA polymerase sigma factor 70 region 4 type 2" evidence="6">
    <location>
        <begin position="112"/>
        <end position="163"/>
    </location>
</feature>
<proteinExistence type="inferred from homology"/>
<evidence type="ECO:0000259" key="6">
    <source>
        <dbReference type="Pfam" id="PF08281"/>
    </source>
</evidence>
<dbReference type="NCBIfam" id="TIGR02937">
    <property type="entry name" value="sigma70-ECF"/>
    <property type="match status" value="1"/>
</dbReference>
<dbReference type="SUPFAM" id="SSF88659">
    <property type="entry name" value="Sigma3 and sigma4 domains of RNA polymerase sigma factors"/>
    <property type="match status" value="1"/>
</dbReference>
<dbReference type="Proteomes" id="UP000190959">
    <property type="component" value="Unassembled WGS sequence"/>
</dbReference>
<dbReference type="PANTHER" id="PTHR43133:SF51">
    <property type="entry name" value="RNA POLYMERASE SIGMA FACTOR"/>
    <property type="match status" value="1"/>
</dbReference>
<name>A0A1S9N0K2_CLOBE</name>
<dbReference type="InterPro" id="IPR013249">
    <property type="entry name" value="RNA_pol_sigma70_r4_t2"/>
</dbReference>
<gene>
    <name evidence="7" type="ORF">CBEIBR21_22645</name>
</gene>
<dbReference type="SUPFAM" id="SSF88946">
    <property type="entry name" value="Sigma2 domain of RNA polymerase sigma factors"/>
    <property type="match status" value="1"/>
</dbReference>
<dbReference type="RefSeq" id="WP_078117162.1">
    <property type="nucleotide sequence ID" value="NZ_JAEVFY010000023.1"/>
</dbReference>
<dbReference type="InterPro" id="IPR036388">
    <property type="entry name" value="WH-like_DNA-bd_sf"/>
</dbReference>
<dbReference type="CDD" id="cd06171">
    <property type="entry name" value="Sigma70_r4"/>
    <property type="match status" value="1"/>
</dbReference>
<dbReference type="Pfam" id="PF04542">
    <property type="entry name" value="Sigma70_r2"/>
    <property type="match status" value="1"/>
</dbReference>
<dbReference type="InterPro" id="IPR013325">
    <property type="entry name" value="RNA_pol_sigma_r2"/>
</dbReference>
<evidence type="ECO:0000256" key="4">
    <source>
        <dbReference type="ARBA" id="ARBA00023163"/>
    </source>
</evidence>
<keyword evidence="3" id="KW-0731">Sigma factor</keyword>
<dbReference type="Gene3D" id="1.10.10.10">
    <property type="entry name" value="Winged helix-like DNA-binding domain superfamily/Winged helix DNA-binding domain"/>
    <property type="match status" value="1"/>
</dbReference>
<keyword evidence="4" id="KW-0804">Transcription</keyword>
<sequence length="178" mass="20528">MEINNILVKKAKKGDGEAYISLIKQYEQVLYKVASRMLSSDEDVADALQETIMTGYEKIHTLKNDGNFNTWICRILINKCNHILNKNKNEIVLDDILPVTQKTNNNDFLKIELEEALNSLNKDYKLAMILYYIVGLSTREISELIKESEGTIKSRLSRAKTTLRENYFKNEGVVEYGR</sequence>
<dbReference type="InterPro" id="IPR007627">
    <property type="entry name" value="RNA_pol_sigma70_r2"/>
</dbReference>